<evidence type="ECO:0000313" key="3">
    <source>
        <dbReference type="Proteomes" id="UP000297245"/>
    </source>
</evidence>
<dbReference type="Gene3D" id="1.10.287.920">
    <property type="entry name" value="Pheromone alpha factor receptor"/>
    <property type="match status" value="1"/>
</dbReference>
<sequence>LYVVIVASLWLGISLSLFVALLYISGPQTYRKPIFILCVIAVTLGTIPSILYLKFLVRKRFLAQQVKSYLIALEFFIFFTSVFVDSILFFRLVVIFPSTLLPPKKLAAIFGPLFLMKLGRITTLVLFTVQY</sequence>
<protein>
    <submittedName>
        <fullName evidence="2">Uncharacterized protein</fullName>
    </submittedName>
</protein>
<feature type="non-terminal residue" evidence="2">
    <location>
        <position position="1"/>
    </location>
</feature>
<feature type="transmembrane region" description="Helical" evidence="1">
    <location>
        <begin position="106"/>
        <end position="129"/>
    </location>
</feature>
<accession>A0A4S8LDZ2</accession>
<evidence type="ECO:0000313" key="2">
    <source>
        <dbReference type="EMBL" id="THU87167.1"/>
    </source>
</evidence>
<organism evidence="2 3">
    <name type="scientific">Dendrothele bispora (strain CBS 962.96)</name>
    <dbReference type="NCBI Taxonomy" id="1314807"/>
    <lineage>
        <taxon>Eukaryota</taxon>
        <taxon>Fungi</taxon>
        <taxon>Dikarya</taxon>
        <taxon>Basidiomycota</taxon>
        <taxon>Agaricomycotina</taxon>
        <taxon>Agaricomycetes</taxon>
        <taxon>Agaricomycetidae</taxon>
        <taxon>Agaricales</taxon>
        <taxon>Agaricales incertae sedis</taxon>
        <taxon>Dendrothele</taxon>
    </lineage>
</organism>
<reference evidence="2 3" key="1">
    <citation type="journal article" date="2019" name="Nat. Ecol. Evol.">
        <title>Megaphylogeny resolves global patterns of mushroom evolution.</title>
        <authorList>
            <person name="Varga T."/>
            <person name="Krizsan K."/>
            <person name="Foldi C."/>
            <person name="Dima B."/>
            <person name="Sanchez-Garcia M."/>
            <person name="Sanchez-Ramirez S."/>
            <person name="Szollosi G.J."/>
            <person name="Szarkandi J.G."/>
            <person name="Papp V."/>
            <person name="Albert L."/>
            <person name="Andreopoulos W."/>
            <person name="Angelini C."/>
            <person name="Antonin V."/>
            <person name="Barry K.W."/>
            <person name="Bougher N.L."/>
            <person name="Buchanan P."/>
            <person name="Buyck B."/>
            <person name="Bense V."/>
            <person name="Catcheside P."/>
            <person name="Chovatia M."/>
            <person name="Cooper J."/>
            <person name="Damon W."/>
            <person name="Desjardin D."/>
            <person name="Finy P."/>
            <person name="Geml J."/>
            <person name="Haridas S."/>
            <person name="Hughes K."/>
            <person name="Justo A."/>
            <person name="Karasinski D."/>
            <person name="Kautmanova I."/>
            <person name="Kiss B."/>
            <person name="Kocsube S."/>
            <person name="Kotiranta H."/>
            <person name="LaButti K.M."/>
            <person name="Lechner B.E."/>
            <person name="Liimatainen K."/>
            <person name="Lipzen A."/>
            <person name="Lukacs Z."/>
            <person name="Mihaltcheva S."/>
            <person name="Morgado L.N."/>
            <person name="Niskanen T."/>
            <person name="Noordeloos M.E."/>
            <person name="Ohm R.A."/>
            <person name="Ortiz-Santana B."/>
            <person name="Ovrebo C."/>
            <person name="Racz N."/>
            <person name="Riley R."/>
            <person name="Savchenko A."/>
            <person name="Shiryaev A."/>
            <person name="Soop K."/>
            <person name="Spirin V."/>
            <person name="Szebenyi C."/>
            <person name="Tomsovsky M."/>
            <person name="Tulloss R.E."/>
            <person name="Uehling J."/>
            <person name="Grigoriev I.V."/>
            <person name="Vagvolgyi C."/>
            <person name="Papp T."/>
            <person name="Martin F.M."/>
            <person name="Miettinen O."/>
            <person name="Hibbett D.S."/>
            <person name="Nagy L.G."/>
        </authorList>
    </citation>
    <scope>NUCLEOTIDE SEQUENCE [LARGE SCALE GENOMIC DNA]</scope>
    <source>
        <strain evidence="2 3">CBS 962.96</strain>
    </source>
</reference>
<keyword evidence="1" id="KW-1133">Transmembrane helix</keyword>
<feature type="transmembrane region" description="Helical" evidence="1">
    <location>
        <begin position="6"/>
        <end position="24"/>
    </location>
</feature>
<feature type="non-terminal residue" evidence="2">
    <location>
        <position position="131"/>
    </location>
</feature>
<keyword evidence="3" id="KW-1185">Reference proteome</keyword>
<dbReference type="OrthoDB" id="2548432at2759"/>
<feature type="transmembrane region" description="Helical" evidence="1">
    <location>
        <begin position="36"/>
        <end position="57"/>
    </location>
</feature>
<dbReference type="InterPro" id="IPR027458">
    <property type="entry name" value="STE2_TM1-TM2_sf"/>
</dbReference>
<keyword evidence="1" id="KW-0472">Membrane</keyword>
<name>A0A4S8LDZ2_DENBC</name>
<keyword evidence="1" id="KW-0812">Transmembrane</keyword>
<dbReference type="Proteomes" id="UP000297245">
    <property type="component" value="Unassembled WGS sequence"/>
</dbReference>
<proteinExistence type="predicted"/>
<evidence type="ECO:0000256" key="1">
    <source>
        <dbReference type="SAM" id="Phobius"/>
    </source>
</evidence>
<dbReference type="AlphaFoldDB" id="A0A4S8LDZ2"/>
<dbReference type="EMBL" id="ML179461">
    <property type="protein sequence ID" value="THU87167.1"/>
    <property type="molecule type" value="Genomic_DNA"/>
</dbReference>
<feature type="transmembrane region" description="Helical" evidence="1">
    <location>
        <begin position="69"/>
        <end position="94"/>
    </location>
</feature>
<gene>
    <name evidence="2" type="ORF">K435DRAFT_566833</name>
</gene>